<dbReference type="CDD" id="cd02440">
    <property type="entry name" value="AdoMet_MTases"/>
    <property type="match status" value="1"/>
</dbReference>
<dbReference type="InterPro" id="IPR029063">
    <property type="entry name" value="SAM-dependent_MTases_sf"/>
</dbReference>
<dbReference type="GO" id="GO:0032259">
    <property type="term" value="P:methylation"/>
    <property type="evidence" value="ECO:0007669"/>
    <property type="project" value="UniProtKB-KW"/>
</dbReference>
<gene>
    <name evidence="4" type="ORF">PX52LOC_04806</name>
</gene>
<dbReference type="InterPro" id="IPR000182">
    <property type="entry name" value="GNAT_dom"/>
</dbReference>
<proteinExistence type="predicted"/>
<dbReference type="CDD" id="cd04301">
    <property type="entry name" value="NAT_SF"/>
    <property type="match status" value="1"/>
</dbReference>
<evidence type="ECO:0000313" key="5">
    <source>
        <dbReference type="Proteomes" id="UP000324974"/>
    </source>
</evidence>
<dbReference type="SUPFAM" id="SSF53335">
    <property type="entry name" value="S-adenosyl-L-methionine-dependent methyltransferases"/>
    <property type="match status" value="1"/>
</dbReference>
<organism evidence="4 5">
    <name type="scientific">Limnoglobus roseus</name>
    <dbReference type="NCBI Taxonomy" id="2598579"/>
    <lineage>
        <taxon>Bacteria</taxon>
        <taxon>Pseudomonadati</taxon>
        <taxon>Planctomycetota</taxon>
        <taxon>Planctomycetia</taxon>
        <taxon>Gemmatales</taxon>
        <taxon>Gemmataceae</taxon>
        <taxon>Limnoglobus</taxon>
    </lineage>
</organism>
<reference evidence="5" key="1">
    <citation type="submission" date="2019-08" db="EMBL/GenBank/DDBJ databases">
        <title>Limnoglobus roseus gen. nov., sp. nov., a novel freshwater planctomycete with a giant genome from the family Gemmataceae.</title>
        <authorList>
            <person name="Kulichevskaya I.S."/>
            <person name="Naumoff D.G."/>
            <person name="Miroshnikov K."/>
            <person name="Ivanova A."/>
            <person name="Philippov D.A."/>
            <person name="Hakobyan A."/>
            <person name="Rijpstra I.C."/>
            <person name="Sinninghe Damste J.S."/>
            <person name="Liesack W."/>
            <person name="Dedysh S.N."/>
        </authorList>
    </citation>
    <scope>NUCLEOTIDE SEQUENCE [LARGE SCALE GENOMIC DNA]</scope>
    <source>
        <strain evidence="5">PX52</strain>
    </source>
</reference>
<dbReference type="SUPFAM" id="SSF55729">
    <property type="entry name" value="Acyl-CoA N-acyltransferases (Nat)"/>
    <property type="match status" value="1"/>
</dbReference>
<dbReference type="PANTHER" id="PTHR43861:SF1">
    <property type="entry name" value="TRANS-ACONITATE 2-METHYLTRANSFERASE"/>
    <property type="match status" value="1"/>
</dbReference>
<dbReference type="PANTHER" id="PTHR43861">
    <property type="entry name" value="TRANS-ACONITATE 2-METHYLTRANSFERASE-RELATED"/>
    <property type="match status" value="1"/>
</dbReference>
<dbReference type="KEGG" id="lrs:PX52LOC_04806"/>
<keyword evidence="2 4" id="KW-0808">Transferase</keyword>
<evidence type="ECO:0000259" key="3">
    <source>
        <dbReference type="PROSITE" id="PS51186"/>
    </source>
</evidence>
<evidence type="ECO:0000256" key="2">
    <source>
        <dbReference type="ARBA" id="ARBA00022679"/>
    </source>
</evidence>
<dbReference type="InterPro" id="IPR041698">
    <property type="entry name" value="Methyltransf_25"/>
</dbReference>
<sequence>MTPEQVAASYDRLAERWLDLSAYGFAPVERAVAFVKRKSAALDVGCGTGRLMGLLRTHGFATDGIDVSPAMIALARDRHPDARLFHADICGWELPRSYDLIVAWDSVWHVPLVQQAAVLAKLCRGLAAGGVFVFTTGGPDGPEERRDSHMGPPMYHATLGIPKTLHALAEAGCVVRHLEYDQYPEAHVYLIAQKSESGQPGVYDRVRLRPVEAGDLPRMYELQMDPDSNRMAVTIPRSRDAFDSHWAKALGDPVNTTRAVLLAGQMVGYISCFPMDGEDHVGYWIDRAYWGMGIASRALHLLLAEVTKRPLVATAATSNGASLRVLQKCGFVVEEVRHSPATDRYPECEEAVLVLR</sequence>
<keyword evidence="5" id="KW-1185">Reference proteome</keyword>
<feature type="domain" description="N-acetyltransferase" evidence="3">
    <location>
        <begin position="206"/>
        <end position="356"/>
    </location>
</feature>
<dbReference type="Gene3D" id="3.40.630.30">
    <property type="match status" value="1"/>
</dbReference>
<dbReference type="Pfam" id="PF13302">
    <property type="entry name" value="Acetyltransf_3"/>
    <property type="match status" value="1"/>
</dbReference>
<keyword evidence="1" id="KW-0489">Methyltransferase</keyword>
<name>A0A5C1ALL4_9BACT</name>
<dbReference type="PROSITE" id="PS51186">
    <property type="entry name" value="GNAT"/>
    <property type="match status" value="1"/>
</dbReference>
<dbReference type="Proteomes" id="UP000324974">
    <property type="component" value="Chromosome"/>
</dbReference>
<accession>A0A5C1ALL4</accession>
<dbReference type="EMBL" id="CP042425">
    <property type="protein sequence ID" value="QEL17798.1"/>
    <property type="molecule type" value="Genomic_DNA"/>
</dbReference>
<dbReference type="AlphaFoldDB" id="A0A5C1ALL4"/>
<evidence type="ECO:0000256" key="1">
    <source>
        <dbReference type="ARBA" id="ARBA00022603"/>
    </source>
</evidence>
<dbReference type="RefSeq" id="WP_218575144.1">
    <property type="nucleotide sequence ID" value="NZ_CP042425.1"/>
</dbReference>
<dbReference type="GO" id="GO:0016747">
    <property type="term" value="F:acyltransferase activity, transferring groups other than amino-acyl groups"/>
    <property type="evidence" value="ECO:0007669"/>
    <property type="project" value="InterPro"/>
</dbReference>
<dbReference type="Gene3D" id="3.40.50.150">
    <property type="entry name" value="Vaccinia Virus protein VP39"/>
    <property type="match status" value="1"/>
</dbReference>
<evidence type="ECO:0000313" key="4">
    <source>
        <dbReference type="EMBL" id="QEL17798.1"/>
    </source>
</evidence>
<dbReference type="InterPro" id="IPR016181">
    <property type="entry name" value="Acyl_CoA_acyltransferase"/>
</dbReference>
<protein>
    <submittedName>
        <fullName evidence="4">N-acetyltransferase</fullName>
    </submittedName>
</protein>
<dbReference type="Pfam" id="PF13649">
    <property type="entry name" value="Methyltransf_25"/>
    <property type="match status" value="1"/>
</dbReference>
<dbReference type="GO" id="GO:0008168">
    <property type="term" value="F:methyltransferase activity"/>
    <property type="evidence" value="ECO:0007669"/>
    <property type="project" value="UniProtKB-KW"/>
</dbReference>